<dbReference type="PANTHER" id="PTHR35042:SF1">
    <property type="entry name" value="DUF1772-DOMAIN-CONTAINING PROTEIN"/>
    <property type="match status" value="1"/>
</dbReference>
<feature type="transmembrane region" description="Helical" evidence="7">
    <location>
        <begin position="57"/>
        <end position="78"/>
    </location>
</feature>
<evidence type="ECO:0000256" key="4">
    <source>
        <dbReference type="ARBA" id="ARBA00023136"/>
    </source>
</evidence>
<protein>
    <submittedName>
        <fullName evidence="8">Uncharacterized protein</fullName>
    </submittedName>
</protein>
<dbReference type="AlphaFoldDB" id="A0A3M7HCH0"/>
<dbReference type="EMBL" id="QWIS01000057">
    <property type="protein sequence ID" value="RMZ11004.1"/>
    <property type="molecule type" value="Genomic_DNA"/>
</dbReference>
<dbReference type="PANTHER" id="PTHR35042">
    <property type="entry name" value="ANTHRONE OXYGENASE ENCC"/>
    <property type="match status" value="1"/>
</dbReference>
<evidence type="ECO:0000256" key="6">
    <source>
        <dbReference type="SAM" id="MobiDB-lite"/>
    </source>
</evidence>
<evidence type="ECO:0000256" key="3">
    <source>
        <dbReference type="ARBA" id="ARBA00022989"/>
    </source>
</evidence>
<dbReference type="GO" id="GO:0016020">
    <property type="term" value="C:membrane"/>
    <property type="evidence" value="ECO:0007669"/>
    <property type="project" value="UniProtKB-SubCell"/>
</dbReference>
<dbReference type="VEuPathDB" id="FungiDB:BTJ68_13346"/>
<dbReference type="Pfam" id="PF08592">
    <property type="entry name" value="Anthrone_oxy"/>
    <property type="match status" value="1"/>
</dbReference>
<comment type="subcellular location">
    <subcellularLocation>
        <location evidence="1">Membrane</location>
        <topology evidence="1">Multi-pass membrane protein</topology>
    </subcellularLocation>
</comment>
<accession>A0A3M7HCH0</accession>
<reference evidence="8 9" key="1">
    <citation type="journal article" date="2018" name="BMC Genomics">
        <title>Genomic evidence for intraspecific hybridization in a clonal and extremely halotolerant yeast.</title>
        <authorList>
            <person name="Gostincar C."/>
            <person name="Stajich J.E."/>
            <person name="Zupancic J."/>
            <person name="Zalar P."/>
            <person name="Gunde-Cimerman N."/>
        </authorList>
    </citation>
    <scope>NUCLEOTIDE SEQUENCE [LARGE SCALE GENOMIC DNA]</scope>
    <source>
        <strain evidence="8 9">EXF-562</strain>
    </source>
</reference>
<comment type="caution">
    <text evidence="8">The sequence shown here is derived from an EMBL/GenBank/DDBJ whole genome shotgun (WGS) entry which is preliminary data.</text>
</comment>
<evidence type="ECO:0000313" key="8">
    <source>
        <dbReference type="EMBL" id="RMZ11004.1"/>
    </source>
</evidence>
<evidence type="ECO:0000256" key="5">
    <source>
        <dbReference type="ARBA" id="ARBA00034313"/>
    </source>
</evidence>
<evidence type="ECO:0000256" key="2">
    <source>
        <dbReference type="ARBA" id="ARBA00022692"/>
    </source>
</evidence>
<keyword evidence="2 7" id="KW-0812">Transmembrane</keyword>
<gene>
    <name evidence="8" type="ORF">D0860_03573</name>
</gene>
<organism evidence="8 9">
    <name type="scientific">Hortaea werneckii</name>
    <name type="common">Black yeast</name>
    <name type="synonym">Cladosporium werneckii</name>
    <dbReference type="NCBI Taxonomy" id="91943"/>
    <lineage>
        <taxon>Eukaryota</taxon>
        <taxon>Fungi</taxon>
        <taxon>Dikarya</taxon>
        <taxon>Ascomycota</taxon>
        <taxon>Pezizomycotina</taxon>
        <taxon>Dothideomycetes</taxon>
        <taxon>Dothideomycetidae</taxon>
        <taxon>Mycosphaerellales</taxon>
        <taxon>Teratosphaeriaceae</taxon>
        <taxon>Hortaea</taxon>
    </lineage>
</organism>
<proteinExistence type="inferred from homology"/>
<evidence type="ECO:0000313" key="9">
    <source>
        <dbReference type="Proteomes" id="UP000280598"/>
    </source>
</evidence>
<dbReference type="Proteomes" id="UP000280598">
    <property type="component" value="Unassembled WGS sequence"/>
</dbReference>
<comment type="similarity">
    <text evidence="5">Belongs to the anthrone oxygenase family.</text>
</comment>
<feature type="transmembrane region" description="Helical" evidence="7">
    <location>
        <begin position="98"/>
        <end position="116"/>
    </location>
</feature>
<evidence type="ECO:0000256" key="7">
    <source>
        <dbReference type="SAM" id="Phobius"/>
    </source>
</evidence>
<evidence type="ECO:0000256" key="1">
    <source>
        <dbReference type="ARBA" id="ARBA00004141"/>
    </source>
</evidence>
<feature type="region of interest" description="Disordered" evidence="6">
    <location>
        <begin position="139"/>
        <end position="186"/>
    </location>
</feature>
<name>A0A3M7HCH0_HORWE</name>
<dbReference type="InterPro" id="IPR013901">
    <property type="entry name" value="Anthrone_oxy"/>
</dbReference>
<feature type="transmembrane region" description="Helical" evidence="7">
    <location>
        <begin position="12"/>
        <end position="36"/>
    </location>
</feature>
<sequence length="307" mass="32290">MSITPSTTLIQTLSISTALIASGGIASLSLFDIPALQSQPASRSSPSIRWLFSRGSHIFPTAVVLSSAGFAYLAYISAPATASRAFGETVRLALSRGLVRGYLAAALLVFSIAPYTDRVMIPANFALIKLNADLGGARSEEAGRKGDAQPGDRSALDSVNGKGEGVGQWRDVSGPQEKTLRDGSEEDDLRARELLGKFGRLNLGRSILIGLGGIVGDLLDECTFSAVQRGLAEQLLGTLSLLRFMNATESSNAASDGITSFGDGVRRALSHTGLLNHMRLRYIKDKGPRSTPGLRAAASTVLTARAV</sequence>
<keyword evidence="4 7" id="KW-0472">Membrane</keyword>
<keyword evidence="3 7" id="KW-1133">Transmembrane helix</keyword>